<evidence type="ECO:0000313" key="19">
    <source>
        <dbReference type="EMBL" id="CAD7090270.1"/>
    </source>
</evidence>
<dbReference type="PANTHER" id="PTHR14971">
    <property type="entry name" value="VESICULAR, OVEREXPRESSED IN CANCER, PROSURVIVAL PROTEIN 1"/>
    <property type="match status" value="1"/>
</dbReference>
<evidence type="ECO:0000256" key="12">
    <source>
        <dbReference type="ARBA" id="ARBA00023329"/>
    </source>
</evidence>
<evidence type="ECO:0000256" key="5">
    <source>
        <dbReference type="ARBA" id="ARBA00022729"/>
    </source>
</evidence>
<keyword evidence="20" id="KW-1185">Reference proteome</keyword>
<evidence type="ECO:0000256" key="6">
    <source>
        <dbReference type="ARBA" id="ARBA00022753"/>
    </source>
</evidence>
<feature type="transmembrane region" description="Helical" evidence="18">
    <location>
        <begin position="12"/>
        <end position="32"/>
    </location>
</feature>
<evidence type="ECO:0000256" key="9">
    <source>
        <dbReference type="ARBA" id="ARBA00023136"/>
    </source>
</evidence>
<evidence type="ECO:0000256" key="8">
    <source>
        <dbReference type="ARBA" id="ARBA00023015"/>
    </source>
</evidence>
<comment type="similarity">
    <text evidence="3">Belongs to the VOPP1/ECOP family.</text>
</comment>
<name>A0A7R8V120_HERIL</name>
<keyword evidence="8" id="KW-0805">Transcription regulation</keyword>
<keyword evidence="5" id="KW-0732">Signal</keyword>
<protein>
    <recommendedName>
        <fullName evidence="14">WW domain binding protein VOPP1</fullName>
    </recommendedName>
    <alternativeName>
        <fullName evidence="15">Vesicular, overexpressed in cancer, prosurvival protein 1</fullName>
    </alternativeName>
</protein>
<dbReference type="GO" id="GO:0005765">
    <property type="term" value="C:lysosomal membrane"/>
    <property type="evidence" value="ECO:0007669"/>
    <property type="project" value="UniProtKB-SubCell"/>
</dbReference>
<evidence type="ECO:0000256" key="3">
    <source>
        <dbReference type="ARBA" id="ARBA00006655"/>
    </source>
</evidence>
<dbReference type="InterPro" id="IPR026229">
    <property type="entry name" value="VOPP1"/>
</dbReference>
<dbReference type="Proteomes" id="UP000594454">
    <property type="component" value="Chromosome 5"/>
</dbReference>
<evidence type="ECO:0000313" key="20">
    <source>
        <dbReference type="Proteomes" id="UP000594454"/>
    </source>
</evidence>
<feature type="compositionally biased region" description="Polar residues" evidence="17">
    <location>
        <begin position="587"/>
        <end position="597"/>
    </location>
</feature>
<evidence type="ECO:0000256" key="2">
    <source>
        <dbReference type="ARBA" id="ARBA00004656"/>
    </source>
</evidence>
<evidence type="ECO:0000256" key="18">
    <source>
        <dbReference type="SAM" id="Phobius"/>
    </source>
</evidence>
<evidence type="ECO:0000256" key="17">
    <source>
        <dbReference type="SAM" id="MobiDB-lite"/>
    </source>
</evidence>
<keyword evidence="10" id="KW-0804">Transcription</keyword>
<feature type="compositionally biased region" description="Polar residues" evidence="17">
    <location>
        <begin position="514"/>
        <end position="527"/>
    </location>
</feature>
<reference evidence="19 20" key="1">
    <citation type="submission" date="2020-11" db="EMBL/GenBank/DDBJ databases">
        <authorList>
            <person name="Wallbank WR R."/>
            <person name="Pardo Diaz C."/>
            <person name="Kozak K."/>
            <person name="Martin S."/>
            <person name="Jiggins C."/>
            <person name="Moest M."/>
            <person name="Warren A I."/>
            <person name="Generalovic N T."/>
            <person name="Byers J.R.P. K."/>
            <person name="Montejo-Kovacevich G."/>
            <person name="Yen C E."/>
        </authorList>
    </citation>
    <scope>NUCLEOTIDE SEQUENCE [LARGE SCALE GENOMIC DNA]</scope>
</reference>
<dbReference type="EMBL" id="LR899013">
    <property type="protein sequence ID" value="CAD7090270.1"/>
    <property type="molecule type" value="Genomic_DNA"/>
</dbReference>
<dbReference type="PANTHER" id="PTHR14971:SF2">
    <property type="entry name" value="VESICULAR, OVEREXPRESSED IN CANCER, PROSURVIVAL PROTEIN 1"/>
    <property type="match status" value="1"/>
</dbReference>
<keyword evidence="7 18" id="KW-1133">Transmembrane helix</keyword>
<evidence type="ECO:0000256" key="13">
    <source>
        <dbReference type="ARBA" id="ARBA00035628"/>
    </source>
</evidence>
<feature type="region of interest" description="Disordered" evidence="17">
    <location>
        <begin position="468"/>
        <end position="549"/>
    </location>
</feature>
<dbReference type="InParanoid" id="A0A7R8V120"/>
<keyword evidence="9 18" id="KW-0472">Membrane</keyword>
<dbReference type="GO" id="GO:0031902">
    <property type="term" value="C:late endosome membrane"/>
    <property type="evidence" value="ECO:0007669"/>
    <property type="project" value="UniProtKB-SubCell"/>
</dbReference>
<evidence type="ECO:0000256" key="15">
    <source>
        <dbReference type="ARBA" id="ARBA00035715"/>
    </source>
</evidence>
<accession>A0A7R8V120</accession>
<keyword evidence="4 18" id="KW-0812">Transmembrane</keyword>
<evidence type="ECO:0000256" key="7">
    <source>
        <dbReference type="ARBA" id="ARBA00022989"/>
    </source>
</evidence>
<dbReference type="AlphaFoldDB" id="A0A7R8V120"/>
<evidence type="ECO:0000256" key="11">
    <source>
        <dbReference type="ARBA" id="ARBA00023228"/>
    </source>
</evidence>
<feature type="region of interest" description="Disordered" evidence="17">
    <location>
        <begin position="580"/>
        <end position="620"/>
    </location>
</feature>
<keyword evidence="12" id="KW-0968">Cytoplasmic vesicle</keyword>
<keyword evidence="6" id="KW-0967">Endosome</keyword>
<organism evidence="19 20">
    <name type="scientific">Hermetia illucens</name>
    <name type="common">Black soldier fly</name>
    <dbReference type="NCBI Taxonomy" id="343691"/>
    <lineage>
        <taxon>Eukaryota</taxon>
        <taxon>Metazoa</taxon>
        <taxon>Ecdysozoa</taxon>
        <taxon>Arthropoda</taxon>
        <taxon>Hexapoda</taxon>
        <taxon>Insecta</taxon>
        <taxon>Pterygota</taxon>
        <taxon>Neoptera</taxon>
        <taxon>Endopterygota</taxon>
        <taxon>Diptera</taxon>
        <taxon>Brachycera</taxon>
        <taxon>Stratiomyomorpha</taxon>
        <taxon>Stratiomyidae</taxon>
        <taxon>Hermetiinae</taxon>
        <taxon>Hermetia</taxon>
    </lineage>
</organism>
<evidence type="ECO:0000256" key="1">
    <source>
        <dbReference type="ARBA" id="ARBA00004156"/>
    </source>
</evidence>
<gene>
    <name evidence="19" type="ORF">HERILL_LOCUS12764</name>
</gene>
<evidence type="ECO:0000256" key="14">
    <source>
        <dbReference type="ARBA" id="ARBA00035708"/>
    </source>
</evidence>
<evidence type="ECO:0000256" key="10">
    <source>
        <dbReference type="ARBA" id="ARBA00023163"/>
    </source>
</evidence>
<evidence type="ECO:0000256" key="16">
    <source>
        <dbReference type="ARBA" id="ARBA00046288"/>
    </source>
</evidence>
<proteinExistence type="inferred from homology"/>
<keyword evidence="11" id="KW-0458">Lysosome</keyword>
<evidence type="ECO:0000256" key="4">
    <source>
        <dbReference type="ARBA" id="ARBA00022692"/>
    </source>
</evidence>
<sequence length="620" mass="67115">MYPQEALQRHHHLLCLVVAIILAILCACSLWKKRRQLCGWGLSDRHTQSEGDSAGSCYAPPQYSRCSSFHHPPPPYTEVTSKPDLYPLVFTCNGDNGKNGASYLMVQYFRNYIVRPAGSLSATSTVDSLSSSFICNANEANTLVPPPYSRAASPDAVGITTHFQHFMMPRSASQLVCSQQQLHGQDMIQQQILQSRQNASNMTNNSNINNSNSSSHYYFPNSTQLRTSESVNFQNIRFSGSGSGLGNEGANRTNAVIIGSQSDQQFRYIANSNSNLSDIFVNSGSCNNNSSVNNNNNNARMSGTDAACQAQAQINNNLNYNNKSSTNQFAATNNLSTNPVANNSTNSNNNPIYNSCSSIGGISITVPVAPDANAEYRDLHALRRSLETCCQILQQHQMPSDSFNSADSPVNVELGKKFETGMRSYVTSTTCSAVSSLANIGSPSSPPQATSPTGEVKELLEQIRQLKPESSIDSTASDPPPETLHTVSTIPEDPPRQPHPLQKSSAHGGLPKNPLTSALSRRPSTLQSRKKFFSSGSSSSSSAGKPNKAMYIPINNYSVRTTLRSPVGAATNILTRGRGRRGWISRSAPTTPGTTLPPSRLGDDSPLLLNEHDEDNEQNQ</sequence>
<comment type="subcellular location">
    <subcellularLocation>
        <location evidence="1">Cytoplasmic vesicle membrane</location>
    </subcellularLocation>
    <subcellularLocation>
        <location evidence="16">Endomembrane system</location>
        <topology evidence="16">Single-pass type I membrane protein</topology>
    </subcellularLocation>
    <subcellularLocation>
        <location evidence="13">Late endosome membrane</location>
        <topology evidence="13">Single-pass membrane protein</topology>
    </subcellularLocation>
    <subcellularLocation>
        <location evidence="2">Lysosome membrane</location>
    </subcellularLocation>
</comment>
<dbReference type="OrthoDB" id="6629737at2759"/>